<gene>
    <name evidence="2" type="ORF">D6C00_08100</name>
</gene>
<organism evidence="2 3">
    <name type="scientific">Thiohalobacter thiocyanaticus</name>
    <dbReference type="NCBI Taxonomy" id="585455"/>
    <lineage>
        <taxon>Bacteria</taxon>
        <taxon>Pseudomonadati</taxon>
        <taxon>Pseudomonadota</taxon>
        <taxon>Gammaproteobacteria</taxon>
        <taxon>Thiohalobacterales</taxon>
        <taxon>Thiohalobacteraceae</taxon>
        <taxon>Thiohalobacter</taxon>
    </lineage>
</organism>
<dbReference type="EMBL" id="QZMU01000001">
    <property type="protein sequence ID" value="RRQ21912.1"/>
    <property type="molecule type" value="Genomic_DNA"/>
</dbReference>
<comment type="caution">
    <text evidence="2">The sequence shown here is derived from an EMBL/GenBank/DDBJ whole genome shotgun (WGS) entry which is preliminary data.</text>
</comment>
<accession>A0A426QJG4</accession>
<evidence type="ECO:0000256" key="1">
    <source>
        <dbReference type="SAM" id="MobiDB-lite"/>
    </source>
</evidence>
<feature type="region of interest" description="Disordered" evidence="1">
    <location>
        <begin position="1"/>
        <end position="22"/>
    </location>
</feature>
<evidence type="ECO:0000313" key="2">
    <source>
        <dbReference type="EMBL" id="RRQ21912.1"/>
    </source>
</evidence>
<reference evidence="2 3" key="1">
    <citation type="journal article" date="2010" name="Int. J. Syst. Evol. Microbiol.">
        <title>Thiohalobacter thiocyanaticus gen. nov., sp. nov., a moderately halophilic, sulfur-oxidizing gammaproteobacterium from hypersaline lakes, that utilizes thiocyanate.</title>
        <authorList>
            <person name="Sorokin D.Y."/>
            <person name="Kovaleva O.L."/>
            <person name="Tourova T.P."/>
            <person name="Muyzer G."/>
        </authorList>
    </citation>
    <scope>NUCLEOTIDE SEQUENCE [LARGE SCALE GENOMIC DNA]</scope>
    <source>
        <strain evidence="2 3">Hrh1</strain>
    </source>
</reference>
<evidence type="ECO:0000313" key="3">
    <source>
        <dbReference type="Proteomes" id="UP000287798"/>
    </source>
</evidence>
<keyword evidence="3" id="KW-1185">Reference proteome</keyword>
<proteinExistence type="predicted"/>
<feature type="compositionally biased region" description="Basic residues" evidence="1">
    <location>
        <begin position="1"/>
        <end position="12"/>
    </location>
</feature>
<dbReference type="AlphaFoldDB" id="A0A426QJG4"/>
<name>A0A426QJG4_9GAMM</name>
<sequence>MAKRRKQRRSHAKSIQTQQATLDELAVKRKELQQSKPEPRELNVLEVGDTLRAPGYGEYEVIAKQKNGSLKLQPIEPTN</sequence>
<dbReference type="Proteomes" id="UP000287798">
    <property type="component" value="Unassembled WGS sequence"/>
</dbReference>
<protein>
    <submittedName>
        <fullName evidence="2">Uncharacterized protein</fullName>
    </submittedName>
</protein>